<dbReference type="NCBIfam" id="TIGR00798">
    <property type="entry name" value="mtc"/>
    <property type="match status" value="1"/>
</dbReference>
<dbReference type="Proteomes" id="UP001516400">
    <property type="component" value="Unassembled WGS sequence"/>
</dbReference>
<dbReference type="PANTHER" id="PTHR11153:SF8">
    <property type="entry name" value="SIDEROFLEXIN-1"/>
    <property type="match status" value="1"/>
</dbReference>
<evidence type="ECO:0000256" key="5">
    <source>
        <dbReference type="ARBA" id="ARBA00022970"/>
    </source>
</evidence>
<evidence type="ECO:0000256" key="4">
    <source>
        <dbReference type="ARBA" id="ARBA00022692"/>
    </source>
</evidence>
<sequence>MSITNFFTRKPSCTIDIDKSIHDLDTFVGRCKHFFEITNPLNLFVSEGELEHARELVTACRENKSLPADVSEGELRRAKILYDSAFHPETGQKMNLIGRMSAQVPCNMLITGGMMTFYKSNLEVFLWQWINQSFNALVNFTNRSGDAAFTNEQIAQSYVLATSGAVITAVGLNKALKRAPPVVGRMVPFFAVFAANCINIPLMRAQELKCGTAIYDSNNNKIGYSKAAAQKGISQVIISRVFMAIPGMLFTPFLVNWMEQRGTLCRYPWLALPTQTGLLGLCLIFATPAGCALFNQCQRLDFKELEPESQDELNKNSRINLPKKCFSTKDYRQKIVDIQK</sequence>
<evidence type="ECO:0000256" key="7">
    <source>
        <dbReference type="ARBA" id="ARBA00023128"/>
    </source>
</evidence>
<evidence type="ECO:0000256" key="8">
    <source>
        <dbReference type="ARBA" id="ARBA00023136"/>
    </source>
</evidence>
<keyword evidence="4 9" id="KW-0812">Transmembrane</keyword>
<evidence type="ECO:0000256" key="1">
    <source>
        <dbReference type="ARBA" id="ARBA00004225"/>
    </source>
</evidence>
<dbReference type="AlphaFoldDB" id="A0ABD2MQZ7"/>
<dbReference type="Pfam" id="PF03820">
    <property type="entry name" value="SFXNs"/>
    <property type="match status" value="1"/>
</dbReference>
<keyword evidence="8 9" id="KW-0472">Membrane</keyword>
<dbReference type="InterPro" id="IPR004686">
    <property type="entry name" value="Mtc"/>
</dbReference>
<keyword evidence="3" id="KW-0813">Transport</keyword>
<evidence type="ECO:0000256" key="9">
    <source>
        <dbReference type="RuleBase" id="RU362000"/>
    </source>
</evidence>
<dbReference type="GO" id="GO:0031966">
    <property type="term" value="C:mitochondrial membrane"/>
    <property type="evidence" value="ECO:0007669"/>
    <property type="project" value="UniProtKB-SubCell"/>
</dbReference>
<feature type="transmembrane region" description="Helical" evidence="9">
    <location>
        <begin position="275"/>
        <end position="294"/>
    </location>
</feature>
<keyword evidence="6 9" id="KW-1133">Transmembrane helix</keyword>
<comment type="similarity">
    <text evidence="2 9">Belongs to the sideroflexin family.</text>
</comment>
<evidence type="ECO:0000256" key="2">
    <source>
        <dbReference type="ARBA" id="ARBA00005974"/>
    </source>
</evidence>
<feature type="transmembrane region" description="Helical" evidence="9">
    <location>
        <begin position="236"/>
        <end position="255"/>
    </location>
</feature>
<comment type="caution">
    <text evidence="10">The sequence shown here is derived from an EMBL/GenBank/DDBJ whole genome shotgun (WGS) entry which is preliminary data.</text>
</comment>
<keyword evidence="7 9" id="KW-0496">Mitochondrion</keyword>
<name>A0ABD2MQZ7_9CUCU</name>
<keyword evidence="11" id="KW-1185">Reference proteome</keyword>
<evidence type="ECO:0000313" key="11">
    <source>
        <dbReference type="Proteomes" id="UP001516400"/>
    </source>
</evidence>
<organism evidence="10 11">
    <name type="scientific">Cryptolaemus montrouzieri</name>
    <dbReference type="NCBI Taxonomy" id="559131"/>
    <lineage>
        <taxon>Eukaryota</taxon>
        <taxon>Metazoa</taxon>
        <taxon>Ecdysozoa</taxon>
        <taxon>Arthropoda</taxon>
        <taxon>Hexapoda</taxon>
        <taxon>Insecta</taxon>
        <taxon>Pterygota</taxon>
        <taxon>Neoptera</taxon>
        <taxon>Endopterygota</taxon>
        <taxon>Coleoptera</taxon>
        <taxon>Polyphaga</taxon>
        <taxon>Cucujiformia</taxon>
        <taxon>Coccinelloidea</taxon>
        <taxon>Coccinellidae</taxon>
        <taxon>Scymninae</taxon>
        <taxon>Scymnini</taxon>
        <taxon>Cryptolaemus</taxon>
    </lineage>
</organism>
<comment type="caution">
    <text evidence="9">Lacks conserved residue(s) required for the propagation of feature annotation.</text>
</comment>
<gene>
    <name evidence="10" type="ORF">HHI36_007919</name>
</gene>
<evidence type="ECO:0000313" key="10">
    <source>
        <dbReference type="EMBL" id="KAL3268825.1"/>
    </source>
</evidence>
<proteinExistence type="inferred from homology"/>
<protein>
    <recommendedName>
        <fullName evidence="9">Sidoreflexin</fullName>
    </recommendedName>
</protein>
<keyword evidence="5" id="KW-0029">Amino-acid transport</keyword>
<comment type="subcellular location">
    <subcellularLocation>
        <location evidence="1 9">Mitochondrion membrane</location>
        <topology evidence="1 9">Multi-pass membrane protein</topology>
    </subcellularLocation>
</comment>
<dbReference type="GO" id="GO:0006865">
    <property type="term" value="P:amino acid transport"/>
    <property type="evidence" value="ECO:0007669"/>
    <property type="project" value="UniProtKB-KW"/>
</dbReference>
<dbReference type="PANTHER" id="PTHR11153">
    <property type="entry name" value="SIDEROFLEXIN"/>
    <property type="match status" value="1"/>
</dbReference>
<evidence type="ECO:0000256" key="6">
    <source>
        <dbReference type="ARBA" id="ARBA00022989"/>
    </source>
</evidence>
<accession>A0ABD2MQZ7</accession>
<reference evidence="10 11" key="1">
    <citation type="journal article" date="2021" name="BMC Biol.">
        <title>Horizontally acquired antibacterial genes associated with adaptive radiation of ladybird beetles.</title>
        <authorList>
            <person name="Li H.S."/>
            <person name="Tang X.F."/>
            <person name="Huang Y.H."/>
            <person name="Xu Z.Y."/>
            <person name="Chen M.L."/>
            <person name="Du X.Y."/>
            <person name="Qiu B.Y."/>
            <person name="Chen P.T."/>
            <person name="Zhang W."/>
            <person name="Slipinski A."/>
            <person name="Escalona H.E."/>
            <person name="Waterhouse R.M."/>
            <person name="Zwick A."/>
            <person name="Pang H."/>
        </authorList>
    </citation>
    <scope>NUCLEOTIDE SEQUENCE [LARGE SCALE GENOMIC DNA]</scope>
    <source>
        <strain evidence="10">SYSU2018</strain>
    </source>
</reference>
<dbReference type="EMBL" id="JABFTP020000021">
    <property type="protein sequence ID" value="KAL3268825.1"/>
    <property type="molecule type" value="Genomic_DNA"/>
</dbReference>
<evidence type="ECO:0000256" key="3">
    <source>
        <dbReference type="ARBA" id="ARBA00022448"/>
    </source>
</evidence>